<dbReference type="Proteomes" id="UP000068167">
    <property type="component" value="Chromosome"/>
</dbReference>
<accession>A0A0K1RWG4</accession>
<proteinExistence type="predicted"/>
<dbReference type="KEGG" id="mpk:VL20_1065"/>
<evidence type="ECO:0000313" key="2">
    <source>
        <dbReference type="Proteomes" id="UP000068167"/>
    </source>
</evidence>
<gene>
    <name evidence="1" type="ORF">VL20_1065</name>
</gene>
<evidence type="ECO:0000313" key="1">
    <source>
        <dbReference type="EMBL" id="AKV66252.1"/>
    </source>
</evidence>
<keyword evidence="2" id="KW-1185">Reference proteome</keyword>
<dbReference type="EMBL" id="CP011339">
    <property type="protein sequence ID" value="AKV66252.1"/>
    <property type="molecule type" value="Genomic_DNA"/>
</dbReference>
<organism evidence="1 2">
    <name type="scientific">Microcystis panniformis FACHB-1757</name>
    <dbReference type="NCBI Taxonomy" id="1638788"/>
    <lineage>
        <taxon>Bacteria</taxon>
        <taxon>Bacillati</taxon>
        <taxon>Cyanobacteriota</taxon>
        <taxon>Cyanophyceae</taxon>
        <taxon>Oscillatoriophycideae</taxon>
        <taxon>Chroococcales</taxon>
        <taxon>Microcystaceae</taxon>
        <taxon>Microcystis</taxon>
    </lineage>
</organism>
<sequence length="52" mass="5958">MKITLNLPDNLSQAETFNQGDWLREIAIALFQQERMALHNRDMNGGNQNAMP</sequence>
<protein>
    <submittedName>
        <fullName evidence="1">Uncharacterized protein</fullName>
    </submittedName>
</protein>
<name>A0A0K1RWG4_9CHRO</name>
<dbReference type="AlphaFoldDB" id="A0A0K1RWG4"/>
<dbReference type="PATRIC" id="fig|1638788.3.peg.1071"/>
<reference evidence="1 2" key="1">
    <citation type="journal article" date="2016" name="Stand. Genomic Sci.">
        <title>Complete genome sequence and genomic characterization of Microcystis panniformis FACHB 1757 by third-generation sequencing.</title>
        <authorList>
            <person name="Zhang J.Y."/>
            <person name="Guan R."/>
            <person name="Zhang H.J."/>
            <person name="Li H."/>
            <person name="Xiao P."/>
            <person name="Yu G.L."/>
            <person name="Du L."/>
            <person name="Cao D.M."/>
            <person name="Zhu B.C."/>
            <person name="Li R.H."/>
            <person name="Lu Z.H."/>
        </authorList>
    </citation>
    <scope>NUCLEOTIDE SEQUENCE [LARGE SCALE GENOMIC DNA]</scope>
    <source>
        <strain evidence="1 2">FACHB-1757</strain>
    </source>
</reference>